<sequence length="107" mass="11643">MNADTRRGPERNLGSRVRSTVPSAKSTYRTGKTAVSTRAGAVVRTDRRAVQRESGRAGRGDLLSVDSTRVRFGVHECASMAARRAFEGNVSSWVECVTFARGARWVG</sequence>
<keyword evidence="3" id="KW-1185">Reference proteome</keyword>
<evidence type="ECO:0000313" key="3">
    <source>
        <dbReference type="Proteomes" id="UP001501576"/>
    </source>
</evidence>
<feature type="compositionally biased region" description="Basic and acidic residues" evidence="1">
    <location>
        <begin position="1"/>
        <end position="10"/>
    </location>
</feature>
<feature type="region of interest" description="Disordered" evidence="1">
    <location>
        <begin position="1"/>
        <end position="60"/>
    </location>
</feature>
<reference evidence="3" key="1">
    <citation type="journal article" date="2019" name="Int. J. Syst. Evol. Microbiol.">
        <title>The Global Catalogue of Microorganisms (GCM) 10K type strain sequencing project: providing services to taxonomists for standard genome sequencing and annotation.</title>
        <authorList>
            <consortium name="The Broad Institute Genomics Platform"/>
            <consortium name="The Broad Institute Genome Sequencing Center for Infectious Disease"/>
            <person name="Wu L."/>
            <person name="Ma J."/>
        </authorList>
    </citation>
    <scope>NUCLEOTIDE SEQUENCE [LARGE SCALE GENOMIC DNA]</scope>
    <source>
        <strain evidence="3">JCM 5052</strain>
    </source>
</reference>
<organism evidence="2 3">
    <name type="scientific">Streptomyces mordarskii</name>
    <dbReference type="NCBI Taxonomy" id="1226758"/>
    <lineage>
        <taxon>Bacteria</taxon>
        <taxon>Bacillati</taxon>
        <taxon>Actinomycetota</taxon>
        <taxon>Actinomycetes</taxon>
        <taxon>Kitasatosporales</taxon>
        <taxon>Streptomycetaceae</taxon>
        <taxon>Streptomyces</taxon>
    </lineage>
</organism>
<dbReference type="EMBL" id="BAAABZ010000002">
    <property type="protein sequence ID" value="GAA0507298.1"/>
    <property type="molecule type" value="Genomic_DNA"/>
</dbReference>
<accession>A0ABP3LU21</accession>
<dbReference type="Proteomes" id="UP001501576">
    <property type="component" value="Unassembled WGS sequence"/>
</dbReference>
<evidence type="ECO:0000313" key="2">
    <source>
        <dbReference type="EMBL" id="GAA0507298.1"/>
    </source>
</evidence>
<feature type="compositionally biased region" description="Basic and acidic residues" evidence="1">
    <location>
        <begin position="44"/>
        <end position="59"/>
    </location>
</feature>
<feature type="compositionally biased region" description="Polar residues" evidence="1">
    <location>
        <begin position="17"/>
        <end position="36"/>
    </location>
</feature>
<comment type="caution">
    <text evidence="2">The sequence shown here is derived from an EMBL/GenBank/DDBJ whole genome shotgun (WGS) entry which is preliminary data.</text>
</comment>
<proteinExistence type="predicted"/>
<protein>
    <submittedName>
        <fullName evidence="2">Uncharacterized protein</fullName>
    </submittedName>
</protein>
<evidence type="ECO:0000256" key="1">
    <source>
        <dbReference type="SAM" id="MobiDB-lite"/>
    </source>
</evidence>
<name>A0ABP3LU21_9ACTN</name>
<gene>
    <name evidence="2" type="ORF">GCM10010390_07790</name>
</gene>